<evidence type="ECO:0000313" key="2">
    <source>
        <dbReference type="EMBL" id="EYC35154.1"/>
    </source>
</evidence>
<sequence length="81" mass="9447">MNGTSRHSCVPDSLAALHTFVILMIIYLHESSISAFFFVVITGILRYLYDYGFECRLWSGILQWEYQLTCRILIISLCVYM</sequence>
<accession>A0A016W5Q2</accession>
<reference evidence="3" key="1">
    <citation type="journal article" date="2015" name="Nat. Genet.">
        <title>The genome and transcriptome of the zoonotic hookworm Ancylostoma ceylanicum identify infection-specific gene families.</title>
        <authorList>
            <person name="Schwarz E.M."/>
            <person name="Hu Y."/>
            <person name="Antoshechkin I."/>
            <person name="Miller M.M."/>
            <person name="Sternberg P.W."/>
            <person name="Aroian R.V."/>
        </authorList>
    </citation>
    <scope>NUCLEOTIDE SEQUENCE</scope>
    <source>
        <strain evidence="3">HY135</strain>
    </source>
</reference>
<organism evidence="2 3">
    <name type="scientific">Ancylostoma ceylanicum</name>
    <dbReference type="NCBI Taxonomy" id="53326"/>
    <lineage>
        <taxon>Eukaryota</taxon>
        <taxon>Metazoa</taxon>
        <taxon>Ecdysozoa</taxon>
        <taxon>Nematoda</taxon>
        <taxon>Chromadorea</taxon>
        <taxon>Rhabditida</taxon>
        <taxon>Rhabditina</taxon>
        <taxon>Rhabditomorpha</taxon>
        <taxon>Strongyloidea</taxon>
        <taxon>Ancylostomatidae</taxon>
        <taxon>Ancylostomatinae</taxon>
        <taxon>Ancylostoma</taxon>
    </lineage>
</organism>
<keyword evidence="1" id="KW-0812">Transmembrane</keyword>
<comment type="caution">
    <text evidence="2">The sequence shown here is derived from an EMBL/GenBank/DDBJ whole genome shotgun (WGS) entry which is preliminary data.</text>
</comment>
<gene>
    <name evidence="2" type="primary">Acey_s1131.g3661</name>
    <name evidence="2" type="ORF">Y032_1131g3661</name>
</gene>
<keyword evidence="1" id="KW-1133">Transmembrane helix</keyword>
<feature type="transmembrane region" description="Helical" evidence="1">
    <location>
        <begin position="20"/>
        <end position="49"/>
    </location>
</feature>
<evidence type="ECO:0000313" key="3">
    <source>
        <dbReference type="Proteomes" id="UP000024635"/>
    </source>
</evidence>
<dbReference type="Proteomes" id="UP000024635">
    <property type="component" value="Unassembled WGS sequence"/>
</dbReference>
<dbReference type="EMBL" id="JARK01000730">
    <property type="protein sequence ID" value="EYC35154.1"/>
    <property type="molecule type" value="Genomic_DNA"/>
</dbReference>
<dbReference type="AlphaFoldDB" id="A0A016W5Q2"/>
<keyword evidence="1" id="KW-0472">Membrane</keyword>
<name>A0A016W5Q2_9BILA</name>
<proteinExistence type="predicted"/>
<keyword evidence="3" id="KW-1185">Reference proteome</keyword>
<evidence type="ECO:0000256" key="1">
    <source>
        <dbReference type="SAM" id="Phobius"/>
    </source>
</evidence>
<protein>
    <submittedName>
        <fullName evidence="2">Uncharacterized protein</fullName>
    </submittedName>
</protein>